<dbReference type="InterPro" id="IPR036390">
    <property type="entry name" value="WH_DNA-bd_sf"/>
</dbReference>
<sequence length="258" mass="28552">MTQIGYTPKGADTGRPEKFVFEWLRYWSTNGAELWGLDQYAQATIMHLATAANPDGTSVALSRGELARRLGLSKPDKVSQITKRLREVGAIVRVFEPKGGRGNKLSPVHWLTLPWEPHRKIAFEASKLLGVPYVEPPAPLTQEEAQGAKESRKRVVGKKSKPTPSDGGSSSRTLRLVELRPSSETTPVARATTSPTPCTPETHPVRRATTSPTPRDVVVIDGKRVTREEFEKWKAKAEDGMTLARRKVEELSPYFEAA</sequence>
<evidence type="ECO:0000256" key="1">
    <source>
        <dbReference type="SAM" id="MobiDB-lite"/>
    </source>
</evidence>
<organism evidence="2 3">
    <name type="scientific">Streptomyces toyocaensis</name>
    <dbReference type="NCBI Taxonomy" id="55952"/>
    <lineage>
        <taxon>Bacteria</taxon>
        <taxon>Bacillati</taxon>
        <taxon>Actinomycetota</taxon>
        <taxon>Actinomycetes</taxon>
        <taxon>Kitasatosporales</taxon>
        <taxon>Streptomycetaceae</taxon>
        <taxon>Streptomyces</taxon>
    </lineage>
</organism>
<accession>A0A081XU37</accession>
<dbReference type="AlphaFoldDB" id="A0A081XU37"/>
<feature type="compositionally biased region" description="Polar residues" evidence="1">
    <location>
        <begin position="162"/>
        <end position="173"/>
    </location>
</feature>
<evidence type="ECO:0000313" key="2">
    <source>
        <dbReference type="EMBL" id="KES07060.1"/>
    </source>
</evidence>
<feature type="compositionally biased region" description="Polar residues" evidence="1">
    <location>
        <begin position="182"/>
        <end position="196"/>
    </location>
</feature>
<comment type="caution">
    <text evidence="2">The sequence shown here is derived from an EMBL/GenBank/DDBJ whole genome shotgun (WGS) entry which is preliminary data.</text>
</comment>
<dbReference type="STRING" id="55952.BU52_10710"/>
<protein>
    <submittedName>
        <fullName evidence="2">Uncharacterized protein</fullName>
    </submittedName>
</protein>
<dbReference type="RefSeq" id="WP_037931756.1">
    <property type="nucleotide sequence ID" value="NZ_JBFADL010000005.1"/>
</dbReference>
<dbReference type="Proteomes" id="UP000028341">
    <property type="component" value="Unassembled WGS sequence"/>
</dbReference>
<evidence type="ECO:0000313" key="3">
    <source>
        <dbReference type="Proteomes" id="UP000028341"/>
    </source>
</evidence>
<feature type="compositionally biased region" description="Basic residues" evidence="1">
    <location>
        <begin position="151"/>
        <end position="161"/>
    </location>
</feature>
<name>A0A081XU37_STRTO</name>
<dbReference type="EMBL" id="JFCB01000007">
    <property type="protein sequence ID" value="KES07060.1"/>
    <property type="molecule type" value="Genomic_DNA"/>
</dbReference>
<proteinExistence type="predicted"/>
<dbReference type="OrthoDB" id="9836643at2"/>
<feature type="region of interest" description="Disordered" evidence="1">
    <location>
        <begin position="140"/>
        <end position="216"/>
    </location>
</feature>
<keyword evidence="3" id="KW-1185">Reference proteome</keyword>
<dbReference type="SUPFAM" id="SSF46785">
    <property type="entry name" value="Winged helix' DNA-binding domain"/>
    <property type="match status" value="1"/>
</dbReference>
<gene>
    <name evidence="2" type="ORF">BU52_10710</name>
</gene>
<reference evidence="2 3" key="1">
    <citation type="submission" date="2014-02" db="EMBL/GenBank/DDBJ databases">
        <title>The genome announcement of Streptomyces toyocaensis NRRL15009.</title>
        <authorList>
            <person name="Hong H.-J."/>
            <person name="Kwun M.J."/>
        </authorList>
    </citation>
    <scope>NUCLEOTIDE SEQUENCE [LARGE SCALE GENOMIC DNA]</scope>
    <source>
        <strain evidence="2 3">NRRL 15009</strain>
    </source>
</reference>